<reference evidence="2" key="1">
    <citation type="journal article" date="2020" name="Plant J.">
        <title>Transposons played a major role in the diversification between the closely related almond and peach genomes: results from the almond genome sequence.</title>
        <authorList>
            <person name="Alioto T."/>
            <person name="Alexiou K.G."/>
            <person name="Bardil A."/>
            <person name="Barteri F."/>
            <person name="Castanera R."/>
            <person name="Cruz F."/>
            <person name="Dhingra A."/>
            <person name="Duval H."/>
            <person name="Fernandez I Marti A."/>
            <person name="Frias L."/>
            <person name="Galan B."/>
            <person name="Garcia J.L."/>
            <person name="Howad W."/>
            <person name="Gomez-Garrido J."/>
            <person name="Gut M."/>
            <person name="Julca I."/>
            <person name="Morata J."/>
            <person name="Puigdomenech P."/>
            <person name="Ribeca P."/>
            <person name="Rubio Cabetas M.J."/>
            <person name="Vlasova A."/>
            <person name="Wirthensohn M."/>
            <person name="Garcia-Mas J."/>
            <person name="Gabaldon T."/>
            <person name="Casacuberta J.M."/>
            <person name="Arus P."/>
        </authorList>
    </citation>
    <scope>NUCLEOTIDE SEQUENCE [LARGE SCALE GENOMIC DNA]</scope>
    <source>
        <strain evidence="2">cv. Texas</strain>
    </source>
</reference>
<dbReference type="AlphaFoldDB" id="A0A5E4GFZ0"/>
<dbReference type="Gramene" id="VVA38570">
    <property type="protein sequence ID" value="VVA38570"/>
    <property type="gene ID" value="Prudul26B003020"/>
</dbReference>
<protein>
    <submittedName>
        <fullName evidence="1">Uncharacterized protein</fullName>
    </submittedName>
</protein>
<sequence>MVEGVESMDRGCETMREMKEIETVMEIREIETIKEMMECYTTREMRKAKRYVEPRIGRLLEATKSEERERTPNSSL</sequence>
<name>A0A5E4GFZ0_PRUDU</name>
<proteinExistence type="predicted"/>
<evidence type="ECO:0000313" key="2">
    <source>
        <dbReference type="Proteomes" id="UP000327085"/>
    </source>
</evidence>
<gene>
    <name evidence="1" type="ORF">ALMOND_2B003020</name>
</gene>
<organism evidence="1 2">
    <name type="scientific">Prunus dulcis</name>
    <name type="common">Almond</name>
    <name type="synonym">Amygdalus dulcis</name>
    <dbReference type="NCBI Taxonomy" id="3755"/>
    <lineage>
        <taxon>Eukaryota</taxon>
        <taxon>Viridiplantae</taxon>
        <taxon>Streptophyta</taxon>
        <taxon>Embryophyta</taxon>
        <taxon>Tracheophyta</taxon>
        <taxon>Spermatophyta</taxon>
        <taxon>Magnoliopsida</taxon>
        <taxon>eudicotyledons</taxon>
        <taxon>Gunneridae</taxon>
        <taxon>Pentapetalae</taxon>
        <taxon>rosids</taxon>
        <taxon>fabids</taxon>
        <taxon>Rosales</taxon>
        <taxon>Rosaceae</taxon>
        <taxon>Amygdaloideae</taxon>
        <taxon>Amygdaleae</taxon>
        <taxon>Prunus</taxon>
    </lineage>
</organism>
<accession>A0A5E4GFZ0</accession>
<evidence type="ECO:0000313" key="1">
    <source>
        <dbReference type="EMBL" id="VVA38570.1"/>
    </source>
</evidence>
<dbReference type="InParanoid" id="A0A5E4GFZ0"/>
<dbReference type="EMBL" id="CABIKO010000657">
    <property type="protein sequence ID" value="VVA38570.1"/>
    <property type="molecule type" value="Genomic_DNA"/>
</dbReference>
<dbReference type="Proteomes" id="UP000327085">
    <property type="component" value="Chromosome 8"/>
</dbReference>